<protein>
    <recommendedName>
        <fullName evidence="3">Plasmid maintenance system killer protein</fullName>
    </recommendedName>
</protein>
<name>A0A3P1BDG8_9BACT</name>
<dbReference type="RefSeq" id="WP_124879130.1">
    <property type="nucleotide sequence ID" value="NZ_RQJO01000015.1"/>
</dbReference>
<comment type="caution">
    <text evidence="1">The sequence shown here is derived from an EMBL/GenBank/DDBJ whole genome shotgun (WGS) entry which is preliminary data.</text>
</comment>
<dbReference type="AlphaFoldDB" id="A0A3P1BDG8"/>
<accession>A0A3P1BDG8</accession>
<dbReference type="EMBL" id="RQJO01000015">
    <property type="protein sequence ID" value="RRA99216.1"/>
    <property type="molecule type" value="Genomic_DNA"/>
</dbReference>
<evidence type="ECO:0000313" key="1">
    <source>
        <dbReference type="EMBL" id="RRA99216.1"/>
    </source>
</evidence>
<dbReference type="Proteomes" id="UP000271925">
    <property type="component" value="Unassembled WGS sequence"/>
</dbReference>
<evidence type="ECO:0000313" key="2">
    <source>
        <dbReference type="Proteomes" id="UP000271925"/>
    </source>
</evidence>
<evidence type="ECO:0008006" key="3">
    <source>
        <dbReference type="Google" id="ProtNLM"/>
    </source>
</evidence>
<gene>
    <name evidence="1" type="ORF">EHT25_30090</name>
</gene>
<sequence>MELAFGDRDIRQICEDEDTAIEKYGTFVAEALQNRLADLWAATSPKDLIVGEPTLLPDSTFKVNLNNVYRLIFSANDRKIKNDSQGDLDWLSVSRIKILRIERWI</sequence>
<keyword evidence="2" id="KW-1185">Reference proteome</keyword>
<reference evidence="1 2" key="1">
    <citation type="submission" date="2018-11" db="EMBL/GenBank/DDBJ databases">
        <authorList>
            <person name="Zhou Z."/>
            <person name="Wang G."/>
        </authorList>
    </citation>
    <scope>NUCLEOTIDE SEQUENCE [LARGE SCALE GENOMIC DNA]</scope>
    <source>
        <strain evidence="1 2">KCTC52004</strain>
    </source>
</reference>
<dbReference type="OrthoDB" id="9801026at2"/>
<proteinExistence type="predicted"/>
<organism evidence="1 2">
    <name type="scientific">Larkinella rosea</name>
    <dbReference type="NCBI Taxonomy" id="2025312"/>
    <lineage>
        <taxon>Bacteria</taxon>
        <taxon>Pseudomonadati</taxon>
        <taxon>Bacteroidota</taxon>
        <taxon>Cytophagia</taxon>
        <taxon>Cytophagales</taxon>
        <taxon>Spirosomataceae</taxon>
        <taxon>Larkinella</taxon>
    </lineage>
</organism>